<organism evidence="2 3">
    <name type="scientific">Goodea atripinnis</name>
    <dbReference type="NCBI Taxonomy" id="208336"/>
    <lineage>
        <taxon>Eukaryota</taxon>
        <taxon>Metazoa</taxon>
        <taxon>Chordata</taxon>
        <taxon>Craniata</taxon>
        <taxon>Vertebrata</taxon>
        <taxon>Euteleostomi</taxon>
        <taxon>Actinopterygii</taxon>
        <taxon>Neopterygii</taxon>
        <taxon>Teleostei</taxon>
        <taxon>Neoteleostei</taxon>
        <taxon>Acanthomorphata</taxon>
        <taxon>Ovalentaria</taxon>
        <taxon>Atherinomorphae</taxon>
        <taxon>Cyprinodontiformes</taxon>
        <taxon>Goodeidae</taxon>
        <taxon>Goodea</taxon>
    </lineage>
</organism>
<dbReference type="EMBL" id="JAHRIO010000126">
    <property type="protein sequence ID" value="MEQ2157591.1"/>
    <property type="molecule type" value="Genomic_DNA"/>
</dbReference>
<reference evidence="2 3" key="1">
    <citation type="submission" date="2021-06" db="EMBL/GenBank/DDBJ databases">
        <authorList>
            <person name="Palmer J.M."/>
        </authorList>
    </citation>
    <scope>NUCLEOTIDE SEQUENCE [LARGE SCALE GENOMIC DNA]</scope>
    <source>
        <strain evidence="2 3">GA_2019</strain>
        <tissue evidence="2">Muscle</tissue>
    </source>
</reference>
<proteinExistence type="predicted"/>
<gene>
    <name evidence="2" type="ORF">GOODEAATRI_003310</name>
</gene>
<feature type="region of interest" description="Disordered" evidence="1">
    <location>
        <begin position="68"/>
        <end position="94"/>
    </location>
</feature>
<evidence type="ECO:0000256" key="1">
    <source>
        <dbReference type="SAM" id="MobiDB-lite"/>
    </source>
</evidence>
<sequence length="94" mass="10160">MGQLTSKQKVSFPPDKHKLTIPFPLVHAVPCGDPLDVQLEEEPCEAQCVEVHGGVWKGMMIGNHLVDGVGQQAGPGSAQAQSGLWWEESRGRQS</sequence>
<accession>A0ABV0MEQ4</accession>
<name>A0ABV0MEQ4_9TELE</name>
<evidence type="ECO:0000313" key="3">
    <source>
        <dbReference type="Proteomes" id="UP001476798"/>
    </source>
</evidence>
<protein>
    <submittedName>
        <fullName evidence="2">Uncharacterized protein</fullName>
    </submittedName>
</protein>
<evidence type="ECO:0000313" key="2">
    <source>
        <dbReference type="EMBL" id="MEQ2157591.1"/>
    </source>
</evidence>
<comment type="caution">
    <text evidence="2">The sequence shown here is derived from an EMBL/GenBank/DDBJ whole genome shotgun (WGS) entry which is preliminary data.</text>
</comment>
<dbReference type="Proteomes" id="UP001476798">
    <property type="component" value="Unassembled WGS sequence"/>
</dbReference>
<feature type="compositionally biased region" description="Low complexity" evidence="1">
    <location>
        <begin position="70"/>
        <end position="83"/>
    </location>
</feature>
<keyword evidence="3" id="KW-1185">Reference proteome</keyword>